<protein>
    <submittedName>
        <fullName evidence="3">Delta(12) fatty acid desaturase</fullName>
    </submittedName>
</protein>
<keyword evidence="1" id="KW-0812">Transmembrane</keyword>
<dbReference type="OrthoDB" id="1461976at2759"/>
<feature type="transmembrane region" description="Helical" evidence="1">
    <location>
        <begin position="268"/>
        <end position="288"/>
    </location>
</feature>
<dbReference type="PANTHER" id="PTHR32100">
    <property type="entry name" value="OMEGA-6 FATTY ACID DESATURASE, CHLOROPLASTIC"/>
    <property type="match status" value="1"/>
</dbReference>
<proteinExistence type="predicted"/>
<dbReference type="InterPro" id="IPR005804">
    <property type="entry name" value="FA_desaturase_dom"/>
</dbReference>
<feature type="transmembrane region" description="Helical" evidence="1">
    <location>
        <begin position="48"/>
        <end position="66"/>
    </location>
</feature>
<dbReference type="CDD" id="cd03507">
    <property type="entry name" value="Delta12-FADS-like"/>
    <property type="match status" value="1"/>
</dbReference>
<evidence type="ECO:0000256" key="1">
    <source>
        <dbReference type="SAM" id="Phobius"/>
    </source>
</evidence>
<dbReference type="AlphaFoldDB" id="A0A2V3J0U3"/>
<accession>A0A2V3J0U3</accession>
<name>A0A2V3J0U3_9FLOR</name>
<organism evidence="3 4">
    <name type="scientific">Gracilariopsis chorda</name>
    <dbReference type="NCBI Taxonomy" id="448386"/>
    <lineage>
        <taxon>Eukaryota</taxon>
        <taxon>Rhodophyta</taxon>
        <taxon>Florideophyceae</taxon>
        <taxon>Rhodymeniophycidae</taxon>
        <taxon>Gracilariales</taxon>
        <taxon>Gracilariaceae</taxon>
        <taxon>Gracilariopsis</taxon>
    </lineage>
</organism>
<evidence type="ECO:0000259" key="2">
    <source>
        <dbReference type="Pfam" id="PF00487"/>
    </source>
</evidence>
<evidence type="ECO:0000313" key="4">
    <source>
        <dbReference type="Proteomes" id="UP000247409"/>
    </source>
</evidence>
<gene>
    <name evidence="3" type="ORF">BWQ96_02189</name>
</gene>
<dbReference type="Pfam" id="PF00487">
    <property type="entry name" value="FA_desaturase"/>
    <property type="match status" value="1"/>
</dbReference>
<dbReference type="Proteomes" id="UP000247409">
    <property type="component" value="Unassembled WGS sequence"/>
</dbReference>
<dbReference type="EMBL" id="NBIV01000017">
    <property type="protein sequence ID" value="PXF47998.1"/>
    <property type="molecule type" value="Genomic_DNA"/>
</dbReference>
<dbReference type="InterPro" id="IPR012171">
    <property type="entry name" value="Fatty_acid_desaturase"/>
</dbReference>
<keyword evidence="1" id="KW-1133">Transmembrane helix</keyword>
<comment type="caution">
    <text evidence="3">The sequence shown here is derived from an EMBL/GenBank/DDBJ whole genome shotgun (WGS) entry which is preliminary data.</text>
</comment>
<dbReference type="GO" id="GO:0006629">
    <property type="term" value="P:lipid metabolic process"/>
    <property type="evidence" value="ECO:0007669"/>
    <property type="project" value="InterPro"/>
</dbReference>
<keyword evidence="1" id="KW-0472">Membrane</keyword>
<sequence length="405" mass="46758">MVASTQQYRPDNYPTVPIPPLDLTIRRIRAAVPPHCFKRNLLTSLRHLALDLLMVSALALLINYIDRNAPTQALLRTLVTVIAWPTYWWWQGAVMTGVWVLAHECGHQAFSPYKSVNDAIGLVLHSALFVPYHSWRITHSQHHKHTNHMTDDQVFVPSNRDHYNSSHGITVPQDGVRRYKAPLMEAIEETPLGDLFGIFQMLTFGWWAYLSANVSGQNYGKGANHFNPRAVMFADREYWNIVVSDLGFVSALATLFYSVYIFGVSAVLKYYFIPYMLVNGWLVLITYLQHSDPAIPHYAPKAFTFVRGALCSVDRDYGIYNILHHHIGDTHVVHHLFSQMPFYHAKEATQAVKSVLGEYYYKDTTTIFQALRRSWAYCKFVDEKDGEIMFYRNYKMEMLANEKRR</sequence>
<reference evidence="3 4" key="1">
    <citation type="journal article" date="2018" name="Mol. Biol. Evol.">
        <title>Analysis of the draft genome of the red seaweed Gracilariopsis chorda provides insights into genome size evolution in Rhodophyta.</title>
        <authorList>
            <person name="Lee J."/>
            <person name="Yang E.C."/>
            <person name="Graf L."/>
            <person name="Yang J.H."/>
            <person name="Qiu H."/>
            <person name="Zel Zion U."/>
            <person name="Chan C.X."/>
            <person name="Stephens T.G."/>
            <person name="Weber A.P.M."/>
            <person name="Boo G.H."/>
            <person name="Boo S.M."/>
            <person name="Kim K.M."/>
            <person name="Shin Y."/>
            <person name="Jung M."/>
            <person name="Lee S.J."/>
            <person name="Yim H.S."/>
            <person name="Lee J.H."/>
            <person name="Bhattacharya D."/>
            <person name="Yoon H.S."/>
        </authorList>
    </citation>
    <scope>NUCLEOTIDE SEQUENCE [LARGE SCALE GENOMIC DNA]</scope>
    <source>
        <strain evidence="3 4">SKKU-2015</strain>
        <tissue evidence="3">Whole body</tissue>
    </source>
</reference>
<evidence type="ECO:0000313" key="3">
    <source>
        <dbReference type="EMBL" id="PXF47998.1"/>
    </source>
</evidence>
<feature type="domain" description="Fatty acid desaturase" evidence="2">
    <location>
        <begin position="83"/>
        <end position="362"/>
    </location>
</feature>
<keyword evidence="4" id="KW-1185">Reference proteome</keyword>
<dbReference type="GO" id="GO:0016491">
    <property type="term" value="F:oxidoreductase activity"/>
    <property type="evidence" value="ECO:0007669"/>
    <property type="project" value="InterPro"/>
</dbReference>
<feature type="transmembrane region" description="Helical" evidence="1">
    <location>
        <begin position="238"/>
        <end position="262"/>
    </location>
</feature>
<dbReference type="STRING" id="448386.A0A2V3J0U3"/>